<accession>A0A8S4A688</accession>
<dbReference type="EMBL" id="CAJHNH020008569">
    <property type="protein sequence ID" value="CAG5136774.1"/>
    <property type="molecule type" value="Genomic_DNA"/>
</dbReference>
<name>A0A8S4A688_9EUPU</name>
<dbReference type="Proteomes" id="UP000678393">
    <property type="component" value="Unassembled WGS sequence"/>
</dbReference>
<reference evidence="1" key="1">
    <citation type="submission" date="2021-04" db="EMBL/GenBank/DDBJ databases">
        <authorList>
            <consortium name="Molecular Ecology Group"/>
        </authorList>
    </citation>
    <scope>NUCLEOTIDE SEQUENCE</scope>
</reference>
<sequence length="205" mass="23662">MLISITVFYNLLHGNQPATPRQGSWVTYNSPLWKKDRIKSDVQLNASFIARSKCFPAYEASFLNDAIRTSVSSTRRAPVIPTYNALMDKYSQAYFRSPLVQSILGRDMSSGIKTNTRTINKLSARRRCAPTPDQCKLWQMEKGFINDAIITEKRRTRYKDIIPSYDASRDQCCQMYFEREDIKRLLARTCAPRVRFHVKSKSTVS</sequence>
<dbReference type="InterPro" id="IPR028027">
    <property type="entry name" value="SPMAP1"/>
</dbReference>
<dbReference type="AlphaFoldDB" id="A0A8S4A688"/>
<evidence type="ECO:0000313" key="1">
    <source>
        <dbReference type="EMBL" id="CAG5136774.1"/>
    </source>
</evidence>
<proteinExistence type="predicted"/>
<keyword evidence="2" id="KW-1185">Reference proteome</keyword>
<organism evidence="1 2">
    <name type="scientific">Candidula unifasciata</name>
    <dbReference type="NCBI Taxonomy" id="100452"/>
    <lineage>
        <taxon>Eukaryota</taxon>
        <taxon>Metazoa</taxon>
        <taxon>Spiralia</taxon>
        <taxon>Lophotrochozoa</taxon>
        <taxon>Mollusca</taxon>
        <taxon>Gastropoda</taxon>
        <taxon>Heterobranchia</taxon>
        <taxon>Euthyneura</taxon>
        <taxon>Panpulmonata</taxon>
        <taxon>Eupulmonata</taxon>
        <taxon>Stylommatophora</taxon>
        <taxon>Helicina</taxon>
        <taxon>Helicoidea</taxon>
        <taxon>Geomitridae</taxon>
        <taxon>Candidula</taxon>
    </lineage>
</organism>
<evidence type="ECO:0000313" key="2">
    <source>
        <dbReference type="Proteomes" id="UP000678393"/>
    </source>
</evidence>
<dbReference type="PANTHER" id="PTHR34221:SF4">
    <property type="entry name" value="CHROMOSOME LG9 OPEN READING FRAME, HUMAN C17ORF98"/>
    <property type="match status" value="1"/>
</dbReference>
<protein>
    <submittedName>
        <fullName evidence="1">Uncharacterized protein</fullName>
    </submittedName>
</protein>
<comment type="caution">
    <text evidence="1">The sequence shown here is derived from an EMBL/GenBank/DDBJ whole genome shotgun (WGS) entry which is preliminary data.</text>
</comment>
<dbReference type="OrthoDB" id="6122973at2759"/>
<dbReference type="PANTHER" id="PTHR34221">
    <property type="entry name" value="HYPOTHETICAL PROTEIN LOC691189"/>
    <property type="match status" value="1"/>
</dbReference>
<gene>
    <name evidence="1" type="ORF">CUNI_LOCUS22332</name>
</gene>